<evidence type="ECO:0000256" key="8">
    <source>
        <dbReference type="SAM" id="MobiDB-lite"/>
    </source>
</evidence>
<evidence type="ECO:0000313" key="10">
    <source>
        <dbReference type="EMBL" id="NKY97759.1"/>
    </source>
</evidence>
<feature type="transmembrane region" description="Helical" evidence="9">
    <location>
        <begin position="176"/>
        <end position="209"/>
    </location>
</feature>
<comment type="subcellular location">
    <subcellularLocation>
        <location evidence="1">Cell membrane</location>
        <topology evidence="1">Multi-pass membrane protein</topology>
    </subcellularLocation>
</comment>
<protein>
    <submittedName>
        <fullName evidence="10">AzlC family ABC transporter permease</fullName>
    </submittedName>
</protein>
<keyword evidence="6 9" id="KW-1133">Transmembrane helix</keyword>
<comment type="similarity">
    <text evidence="2">Belongs to the AzlC family.</text>
</comment>
<feature type="transmembrane region" description="Helical" evidence="9">
    <location>
        <begin position="117"/>
        <end position="140"/>
    </location>
</feature>
<evidence type="ECO:0000256" key="5">
    <source>
        <dbReference type="ARBA" id="ARBA00022692"/>
    </source>
</evidence>
<evidence type="ECO:0000256" key="3">
    <source>
        <dbReference type="ARBA" id="ARBA00022448"/>
    </source>
</evidence>
<keyword evidence="7 9" id="KW-0472">Membrane</keyword>
<evidence type="ECO:0000256" key="7">
    <source>
        <dbReference type="ARBA" id="ARBA00023136"/>
    </source>
</evidence>
<dbReference type="GO" id="GO:0005886">
    <property type="term" value="C:plasma membrane"/>
    <property type="evidence" value="ECO:0007669"/>
    <property type="project" value="UniProtKB-SubCell"/>
</dbReference>
<gene>
    <name evidence="10" type="ORF">HGB44_08755</name>
</gene>
<feature type="transmembrane region" description="Helical" evidence="9">
    <location>
        <begin position="46"/>
        <end position="68"/>
    </location>
</feature>
<evidence type="ECO:0000256" key="2">
    <source>
        <dbReference type="ARBA" id="ARBA00010735"/>
    </source>
</evidence>
<keyword evidence="5 9" id="KW-0812">Transmembrane</keyword>
<evidence type="ECO:0000256" key="4">
    <source>
        <dbReference type="ARBA" id="ARBA00022475"/>
    </source>
</evidence>
<keyword evidence="4" id="KW-1003">Cell membrane</keyword>
<feature type="transmembrane region" description="Helical" evidence="9">
    <location>
        <begin position="146"/>
        <end position="164"/>
    </location>
</feature>
<dbReference type="Pfam" id="PF03591">
    <property type="entry name" value="AzlC"/>
    <property type="match status" value="1"/>
</dbReference>
<evidence type="ECO:0000256" key="1">
    <source>
        <dbReference type="ARBA" id="ARBA00004651"/>
    </source>
</evidence>
<dbReference type="AlphaFoldDB" id="A0A7X6MC04"/>
<organism evidence="10 11">
    <name type="scientific">Nocardiopsis alborubida</name>
    <dbReference type="NCBI Taxonomy" id="146802"/>
    <lineage>
        <taxon>Bacteria</taxon>
        <taxon>Bacillati</taxon>
        <taxon>Actinomycetota</taxon>
        <taxon>Actinomycetes</taxon>
        <taxon>Streptosporangiales</taxon>
        <taxon>Nocardiopsidaceae</taxon>
        <taxon>Nocardiopsis</taxon>
    </lineage>
</organism>
<evidence type="ECO:0000313" key="11">
    <source>
        <dbReference type="Proteomes" id="UP000553209"/>
    </source>
</evidence>
<evidence type="ECO:0000256" key="9">
    <source>
        <dbReference type="SAM" id="Phobius"/>
    </source>
</evidence>
<dbReference type="EMBL" id="JAAXPG010000006">
    <property type="protein sequence ID" value="NKY97759.1"/>
    <property type="molecule type" value="Genomic_DNA"/>
</dbReference>
<comment type="caution">
    <text evidence="10">The sequence shown here is derived from an EMBL/GenBank/DDBJ whole genome shotgun (WGS) entry which is preliminary data.</text>
</comment>
<feature type="compositionally biased region" description="Basic and acidic residues" evidence="8">
    <location>
        <begin position="266"/>
        <end position="280"/>
    </location>
</feature>
<dbReference type="InterPro" id="IPR011606">
    <property type="entry name" value="Brnchd-chn_aa_trnsp_permease"/>
</dbReference>
<name>A0A7X6MC04_9ACTN</name>
<accession>A0A7X6MC04</accession>
<keyword evidence="11" id="KW-1185">Reference proteome</keyword>
<dbReference type="GO" id="GO:1903785">
    <property type="term" value="P:L-valine transmembrane transport"/>
    <property type="evidence" value="ECO:0007669"/>
    <property type="project" value="TreeGrafter"/>
</dbReference>
<dbReference type="Proteomes" id="UP000553209">
    <property type="component" value="Unassembled WGS sequence"/>
</dbReference>
<proteinExistence type="inferred from homology"/>
<dbReference type="PANTHER" id="PTHR34979">
    <property type="entry name" value="INNER MEMBRANE PROTEIN YGAZ"/>
    <property type="match status" value="1"/>
</dbReference>
<sequence length="280" mass="27170">MRDSVGIGVAVGAAGLAFGTAAVAAGLSPAQSVFMSLFMFTGASQFALVGVIAGGGSLVAGAAGALLLGARNTLYGLRLADVLGWRGARRALAAHGVIDETTAVTLAQPDRASARTAFVTTYTVLGGSWVVATLAGALATERVGDISAFGLDAVGPAVFLGLLWPRLREGGARTWLVAGLGAGLALAATPLLPSGVPVLLAASAALIALLGPADGENTPAAPNPEGDRSASVRGGAPGTGTGEGVPAASSGTGTPAVSAVDGPAAKGDRRSAVERGEARP</sequence>
<reference evidence="10 11" key="1">
    <citation type="submission" date="2020-04" db="EMBL/GenBank/DDBJ databases">
        <title>MicrobeNet Type strains.</title>
        <authorList>
            <person name="Nicholson A.C."/>
        </authorList>
    </citation>
    <scope>NUCLEOTIDE SEQUENCE [LARGE SCALE GENOMIC DNA]</scope>
    <source>
        <strain evidence="10 11">ATCC 23612</strain>
    </source>
</reference>
<keyword evidence="3" id="KW-0813">Transport</keyword>
<feature type="region of interest" description="Disordered" evidence="8">
    <location>
        <begin position="217"/>
        <end position="280"/>
    </location>
</feature>
<evidence type="ECO:0000256" key="6">
    <source>
        <dbReference type="ARBA" id="ARBA00022989"/>
    </source>
</evidence>
<dbReference type="PANTHER" id="PTHR34979:SF1">
    <property type="entry name" value="INNER MEMBRANE PROTEIN YGAZ"/>
    <property type="match status" value="1"/>
</dbReference>